<dbReference type="PANTHER" id="PTHR37842">
    <property type="match status" value="1"/>
</dbReference>
<evidence type="ECO:0000313" key="3">
    <source>
        <dbReference type="EMBL" id="OBY61630.1"/>
    </source>
</evidence>
<dbReference type="RefSeq" id="WP_068364723.1">
    <property type="nucleotide sequence ID" value="NZ_CP019337.1"/>
</dbReference>
<dbReference type="Gene3D" id="2.60.120.1620">
    <property type="match status" value="1"/>
</dbReference>
<dbReference type="InterPro" id="IPR031924">
    <property type="entry name" value="GH115"/>
</dbReference>
<dbReference type="InterPro" id="IPR029018">
    <property type="entry name" value="Hex-like_dom2"/>
</dbReference>
<dbReference type="EMBL" id="LSFL01000042">
    <property type="protein sequence ID" value="OBY61630.1"/>
    <property type="molecule type" value="Genomic_DNA"/>
</dbReference>
<keyword evidence="4" id="KW-1185">Reference proteome</keyword>
<dbReference type="Gene3D" id="1.20.58.2150">
    <property type="match status" value="1"/>
</dbReference>
<dbReference type="STRING" id="996801.BW723_11410"/>
<dbReference type="GO" id="GO:0005975">
    <property type="term" value="P:carbohydrate metabolic process"/>
    <property type="evidence" value="ECO:0007669"/>
    <property type="project" value="UniProtKB-ARBA"/>
</dbReference>
<evidence type="ECO:0000256" key="1">
    <source>
        <dbReference type="ARBA" id="ARBA00022801"/>
    </source>
</evidence>
<evidence type="ECO:0000259" key="2">
    <source>
        <dbReference type="Pfam" id="PF17829"/>
    </source>
</evidence>
<dbReference type="Pfam" id="PF15979">
    <property type="entry name" value="Glyco_hydro_115"/>
    <property type="match status" value="1"/>
</dbReference>
<dbReference type="KEGG" id="prn:BW723_11410"/>
<dbReference type="SUPFAM" id="SSF55545">
    <property type="entry name" value="beta-N-acetylhexosaminidase-like domain"/>
    <property type="match status" value="1"/>
</dbReference>
<accession>A0A1B8TPQ4</accession>
<dbReference type="Proteomes" id="UP000092612">
    <property type="component" value="Unassembled WGS sequence"/>
</dbReference>
<dbReference type="GO" id="GO:0016787">
    <property type="term" value="F:hydrolase activity"/>
    <property type="evidence" value="ECO:0007669"/>
    <property type="project" value="UniProtKB-KW"/>
</dbReference>
<reference evidence="4" key="1">
    <citation type="submission" date="2016-02" db="EMBL/GenBank/DDBJ databases">
        <title>Paenibacillus sp. LPB0068, isolated from Crassostrea gigas.</title>
        <authorList>
            <person name="Shin S.-K."/>
            <person name="Yi H."/>
        </authorList>
    </citation>
    <scope>NUCLEOTIDE SEQUENCE [LARGE SCALE GENOMIC DNA]</scope>
    <source>
        <strain evidence="4">KCTC 23969</strain>
    </source>
</reference>
<dbReference type="Gene3D" id="2.60.120.430">
    <property type="entry name" value="Galactose-binding lectin"/>
    <property type="match status" value="1"/>
</dbReference>
<dbReference type="PANTHER" id="PTHR37842:SF2">
    <property type="entry name" value="GYLCOSYL HYDROLASE 115 C-TERMINAL DOMAIN-CONTAINING PROTEIN"/>
    <property type="match status" value="1"/>
</dbReference>
<dbReference type="Gene3D" id="3.20.20.520">
    <property type="entry name" value="Glycosyl hydrolase family 115"/>
    <property type="match status" value="1"/>
</dbReference>
<dbReference type="PROSITE" id="PS51257">
    <property type="entry name" value="PROKAR_LIPOPROTEIN"/>
    <property type="match status" value="1"/>
</dbReference>
<protein>
    <recommendedName>
        <fullName evidence="2">Gylcosyl hydrolase 115 C-terminal domain-containing protein</fullName>
    </recommendedName>
</protein>
<dbReference type="OrthoDB" id="8727830at2"/>
<dbReference type="Pfam" id="PF17829">
    <property type="entry name" value="GH115_C"/>
    <property type="match status" value="1"/>
</dbReference>
<dbReference type="Gene3D" id="3.30.379.10">
    <property type="entry name" value="Chitobiase/beta-hexosaminidase domain 2-like"/>
    <property type="match status" value="1"/>
</dbReference>
<evidence type="ECO:0000313" key="4">
    <source>
        <dbReference type="Proteomes" id="UP000092612"/>
    </source>
</evidence>
<gene>
    <name evidence="3" type="ORF">LPB301_16365</name>
</gene>
<name>A0A1B8TPQ4_9FLAO</name>
<organism evidence="3 4">
    <name type="scientific">Polaribacter reichenbachii</name>
    <dbReference type="NCBI Taxonomy" id="996801"/>
    <lineage>
        <taxon>Bacteria</taxon>
        <taxon>Pseudomonadati</taxon>
        <taxon>Bacteroidota</taxon>
        <taxon>Flavobacteriia</taxon>
        <taxon>Flavobacteriales</taxon>
        <taxon>Flavobacteriaceae</taxon>
    </lineage>
</organism>
<proteinExistence type="predicted"/>
<dbReference type="InterPro" id="IPR042301">
    <property type="entry name" value="GH115_sf"/>
</dbReference>
<dbReference type="AlphaFoldDB" id="A0A1B8TPQ4"/>
<keyword evidence="1" id="KW-0378">Hydrolase</keyword>
<sequence>MSNSLKLLISLSFLVFISCTKEQGFPVFNSGKVATIYVSQEESPQIIRAVNDLQKDIKIVTGSMPTIIHSVDQVSENTIIIGTIHNPFIQQLDQKGLLNEAKGIDNLKQSFLLKSLENPSENIKNALVVAGSDALGTVYGIYEISEKIGVSPLYWWADVVPQKKNKVILKDCLVLPKEPSVEYRGIFINDEEALTTWSEKTSKNETNTHPSPEVYKRVFELLLRLKANTIWPGMMLRSSYFFEAKDKNGIPINPKNAKEYGIYVGASHCEQMGRNNYDEWYPWAEAHKDMFDAKGVPVWDYTVNPKTIEAYWQERLDESKDFNMIYTLGIRGVHDSPFRYENLKNPTLENKVKLLQTVIDRQRAMIKTTFGSEDAVPQVFIPYEETGELYNGESKDGKEKAEGLKIPDDVIMVWTEDNFGHARQLPNKEEQKHPGGNGIYYHLAYQGYPTTYDWLYTTPLPLVQEELRKVYDNNARKFWIVNVGDIKPAELGLQFFMSLAYDIDAYPKNTTKTFIEKTAQQHFNVNAEKGKEIADLITDFHTLTWSKKPEPMVPFWVWEFEKNWMYQYYSLYDFGDEAQRHIEKAKVLEQKAKAIYDDLDESAKIPFWHLAYYPIKSTHYMLQKAVYYRKNIAYTKQGRLASVNAYKVLSEKAEAKIQKDLKYYKEIINGKWDGIMDPYAEYNSVERVFDVANIPNNLVYNQLFKEEGKTGIGAVCEGQVLGDEDIELRFSSFEDNQRFIDIFNKEVNANSWTIETNADWINFTKSSGSVKIEERILVSVDWSKTKNGINTTTIIVRDTNGFSKSFPVKATQHNIQLKEKSYIEGNGFLTIEAEHYQKKTDGKLGDKWEEFKHYGYKKSSMFLKGGSKIKQDIKEEAAKLEYSVYFTNSGTFYGELYRLPTLNEGKGKTCEIGIGLDDESPKVLTGIRKKGEKLSLKMSDGTKESLSWHKNVLALMEKIPFEITVDKPGYHTLTLYQVDTNIGVDRLVICTDEQTKTAQKRSLIGAPESFNTINYTKIEPVASPEITDEISKVDPYKKLEPLTDIKLNFGIYSMLDAKGFTAVNQRHTYNPNKNLFGWRASDVKQIGFHHNEASARIDFWQRDGLIGKKEAKFYVKLKKGTYDIKYYMGDSRIKEEWIYSKGKNFEVTFKINGKTILKKHKTFSGVQKIDTVTLEVLEDELVEFTFADHWIINALIINRK</sequence>
<dbReference type="InterPro" id="IPR041437">
    <property type="entry name" value="GH115_C"/>
</dbReference>
<comment type="caution">
    <text evidence="3">The sequence shown here is derived from an EMBL/GenBank/DDBJ whole genome shotgun (WGS) entry which is preliminary data.</text>
</comment>
<feature type="domain" description="Gylcosyl hydrolase 115 C-terminal" evidence="2">
    <location>
        <begin position="822"/>
        <end position="1008"/>
    </location>
</feature>